<feature type="non-terminal residue" evidence="6">
    <location>
        <position position="1"/>
    </location>
</feature>
<evidence type="ECO:0000313" key="6">
    <source>
        <dbReference type="EMBL" id="CAJ0928389.1"/>
    </source>
</evidence>
<evidence type="ECO:0000256" key="4">
    <source>
        <dbReference type="ARBA" id="ARBA00023180"/>
    </source>
</evidence>
<gene>
    <name evidence="6" type="ORF">RIMI_LOCUS3407138</name>
</gene>
<comment type="subcellular location">
    <subcellularLocation>
        <location evidence="1">Membrane</location>
    </subcellularLocation>
</comment>
<dbReference type="Proteomes" id="UP001176940">
    <property type="component" value="Unassembled WGS sequence"/>
</dbReference>
<dbReference type="PANTHER" id="PTHR12080">
    <property type="entry name" value="SIGNALING LYMPHOCYTIC ACTIVATION MOLECULE"/>
    <property type="match status" value="1"/>
</dbReference>
<evidence type="ECO:0000256" key="3">
    <source>
        <dbReference type="ARBA" id="ARBA00023136"/>
    </source>
</evidence>
<dbReference type="SUPFAM" id="SSF48726">
    <property type="entry name" value="Immunoglobulin"/>
    <property type="match status" value="2"/>
</dbReference>
<evidence type="ECO:0000256" key="5">
    <source>
        <dbReference type="SAM" id="Phobius"/>
    </source>
</evidence>
<comment type="caution">
    <text evidence="6">The sequence shown here is derived from an EMBL/GenBank/DDBJ whole genome shotgun (WGS) entry which is preliminary data.</text>
</comment>
<keyword evidence="2" id="KW-0732">Signal</keyword>
<dbReference type="Gene3D" id="2.60.40.10">
    <property type="entry name" value="Immunoglobulins"/>
    <property type="match status" value="2"/>
</dbReference>
<keyword evidence="4" id="KW-0325">Glycoprotein</keyword>
<evidence type="ECO:0000256" key="2">
    <source>
        <dbReference type="ARBA" id="ARBA00022729"/>
    </source>
</evidence>
<accession>A0ABN9KZZ4</accession>
<evidence type="ECO:0000256" key="1">
    <source>
        <dbReference type="ARBA" id="ARBA00004370"/>
    </source>
</evidence>
<sequence>LVHHVFAASRETLVLPQYTRLQYTGGTLCNQIIWTFRPPGEFLRQLAKVGEYCDRRGCNNETKPRCSLSSNGSLQLYDVKLDDAGLYKVTTYNVRREKNSEDTFIFQVLGNEWRKEETLKEEVTGLDPEAGTHTVIYARPDSDVLLPMRYNLTRDEDPMKCDQFIWIYTGPSESALITRSKGCEMTEHNFRRICSYNVSLDGHLTLINVTRNSSGNYTVAMYNSGGQIIFSHNYALYVQGIPKTISEKEDSHIKDNISKEFLWEQSAPHVFTHGAVCVLFSVLLVCFLTDLWKTKKSS</sequence>
<feature type="transmembrane region" description="Helical" evidence="5">
    <location>
        <begin position="270"/>
        <end position="292"/>
    </location>
</feature>
<dbReference type="InterPro" id="IPR015631">
    <property type="entry name" value="CD2/SLAM_rcpt"/>
</dbReference>
<protein>
    <submittedName>
        <fullName evidence="6">Uncharacterized protein</fullName>
    </submittedName>
</protein>
<dbReference type="InterPro" id="IPR036179">
    <property type="entry name" value="Ig-like_dom_sf"/>
</dbReference>
<keyword evidence="5" id="KW-1133">Transmembrane helix</keyword>
<organism evidence="6 7">
    <name type="scientific">Ranitomeya imitator</name>
    <name type="common">mimic poison frog</name>
    <dbReference type="NCBI Taxonomy" id="111125"/>
    <lineage>
        <taxon>Eukaryota</taxon>
        <taxon>Metazoa</taxon>
        <taxon>Chordata</taxon>
        <taxon>Craniata</taxon>
        <taxon>Vertebrata</taxon>
        <taxon>Euteleostomi</taxon>
        <taxon>Amphibia</taxon>
        <taxon>Batrachia</taxon>
        <taxon>Anura</taxon>
        <taxon>Neobatrachia</taxon>
        <taxon>Hyloidea</taxon>
        <taxon>Dendrobatidae</taxon>
        <taxon>Dendrobatinae</taxon>
        <taxon>Ranitomeya</taxon>
    </lineage>
</organism>
<name>A0ABN9KZZ4_9NEOB</name>
<keyword evidence="7" id="KW-1185">Reference proteome</keyword>
<evidence type="ECO:0000313" key="7">
    <source>
        <dbReference type="Proteomes" id="UP001176940"/>
    </source>
</evidence>
<dbReference type="PANTHER" id="PTHR12080:SF54">
    <property type="entry name" value="T-CELL SURFACE ANTIGEN CD2"/>
    <property type="match status" value="1"/>
</dbReference>
<proteinExistence type="predicted"/>
<keyword evidence="3 5" id="KW-0472">Membrane</keyword>
<dbReference type="InterPro" id="IPR013783">
    <property type="entry name" value="Ig-like_fold"/>
</dbReference>
<keyword evidence="5" id="KW-0812">Transmembrane</keyword>
<reference evidence="6" key="1">
    <citation type="submission" date="2023-07" db="EMBL/GenBank/DDBJ databases">
        <authorList>
            <person name="Stuckert A."/>
        </authorList>
    </citation>
    <scope>NUCLEOTIDE SEQUENCE</scope>
</reference>
<dbReference type="EMBL" id="CAUEEQ010005113">
    <property type="protein sequence ID" value="CAJ0928389.1"/>
    <property type="molecule type" value="Genomic_DNA"/>
</dbReference>